<evidence type="ECO:0000259" key="2">
    <source>
        <dbReference type="PROSITE" id="PS50830"/>
    </source>
</evidence>
<dbReference type="InterPro" id="IPR035437">
    <property type="entry name" value="SNase_OB-fold_sf"/>
</dbReference>
<evidence type="ECO:0000313" key="3">
    <source>
        <dbReference type="EMBL" id="ORY88926.1"/>
    </source>
</evidence>
<evidence type="ECO:0000313" key="4">
    <source>
        <dbReference type="Proteomes" id="UP000242180"/>
    </source>
</evidence>
<dbReference type="STRING" id="13706.A0A1X2GYV5"/>
<feature type="non-terminal residue" evidence="3">
    <location>
        <position position="214"/>
    </location>
</feature>
<dbReference type="Gene3D" id="2.40.50.90">
    <property type="match status" value="2"/>
</dbReference>
<comment type="caution">
    <text evidence="3">The sequence shown here is derived from an EMBL/GenBank/DDBJ whole genome shotgun (WGS) entry which is preliminary data.</text>
</comment>
<accession>A0A1X2GYV5</accession>
<name>A0A1X2GYV5_SYNRA</name>
<dbReference type="PANTHER" id="PTHR12302">
    <property type="entry name" value="EBNA2 BINDING PROTEIN P100"/>
    <property type="match status" value="1"/>
</dbReference>
<dbReference type="PROSITE" id="PS50830">
    <property type="entry name" value="TNASE_3"/>
    <property type="match status" value="1"/>
</dbReference>
<dbReference type="SMART" id="SM00318">
    <property type="entry name" value="SNc"/>
    <property type="match status" value="1"/>
</dbReference>
<dbReference type="Proteomes" id="UP000242180">
    <property type="component" value="Unassembled WGS sequence"/>
</dbReference>
<feature type="domain" description="TNase-like" evidence="2">
    <location>
        <begin position="6"/>
        <end position="135"/>
    </location>
</feature>
<dbReference type="GO" id="GO:0005829">
    <property type="term" value="C:cytosol"/>
    <property type="evidence" value="ECO:0007669"/>
    <property type="project" value="TreeGrafter"/>
</dbReference>
<sequence>MVQQRPVHKATVKNVLSGDTVILRGKPRANGPPPERLLALSNVQAPRMGTKDRDDEPFAFEAREFLRKLLVGKEVSFIPEYTVTTTNPPREYGVILFNNENGKARGPEEEHEATLNELRDRQDEAQAESRGQWSKDKDGMRNVKYTFEGDARQFLNKYKGQSLDAVIEQVRDASTFRVLVTLPDKSHQYLNLMLSGVKAPAAKRDNSDAPAEPF</sequence>
<dbReference type="GO" id="GO:0003723">
    <property type="term" value="F:RNA binding"/>
    <property type="evidence" value="ECO:0007669"/>
    <property type="project" value="TreeGrafter"/>
</dbReference>
<gene>
    <name evidence="3" type="ORF">BCR43DRAFT_519460</name>
</gene>
<dbReference type="GO" id="GO:0005634">
    <property type="term" value="C:nucleus"/>
    <property type="evidence" value="ECO:0007669"/>
    <property type="project" value="TreeGrafter"/>
</dbReference>
<dbReference type="EMBL" id="MCGN01000023">
    <property type="protein sequence ID" value="ORY88926.1"/>
    <property type="molecule type" value="Genomic_DNA"/>
</dbReference>
<dbReference type="GO" id="GO:0006402">
    <property type="term" value="P:mRNA catabolic process"/>
    <property type="evidence" value="ECO:0007669"/>
    <property type="project" value="TreeGrafter"/>
</dbReference>
<reference evidence="3 4" key="1">
    <citation type="submission" date="2016-07" db="EMBL/GenBank/DDBJ databases">
        <title>Pervasive Adenine N6-methylation of Active Genes in Fungi.</title>
        <authorList>
            <consortium name="DOE Joint Genome Institute"/>
            <person name="Mondo S.J."/>
            <person name="Dannebaum R.O."/>
            <person name="Kuo R.C."/>
            <person name="Labutti K."/>
            <person name="Haridas S."/>
            <person name="Kuo A."/>
            <person name="Salamov A."/>
            <person name="Ahrendt S.R."/>
            <person name="Lipzen A."/>
            <person name="Sullivan W."/>
            <person name="Andreopoulos W.B."/>
            <person name="Clum A."/>
            <person name="Lindquist E."/>
            <person name="Daum C."/>
            <person name="Ramamoorthy G.K."/>
            <person name="Gryganskyi A."/>
            <person name="Culley D."/>
            <person name="Magnuson J.K."/>
            <person name="James T.Y."/>
            <person name="O'Malley M.A."/>
            <person name="Stajich J.E."/>
            <person name="Spatafora J.W."/>
            <person name="Visel A."/>
            <person name="Grigoriev I.V."/>
        </authorList>
    </citation>
    <scope>NUCLEOTIDE SEQUENCE [LARGE SCALE GENOMIC DNA]</scope>
    <source>
        <strain evidence="3 4">NRRL 2496</strain>
    </source>
</reference>
<feature type="region of interest" description="Disordered" evidence="1">
    <location>
        <begin position="118"/>
        <end position="137"/>
    </location>
</feature>
<dbReference type="GO" id="GO:0004518">
    <property type="term" value="F:nuclease activity"/>
    <property type="evidence" value="ECO:0007669"/>
    <property type="project" value="TreeGrafter"/>
</dbReference>
<organism evidence="3 4">
    <name type="scientific">Syncephalastrum racemosum</name>
    <name type="common">Filamentous fungus</name>
    <dbReference type="NCBI Taxonomy" id="13706"/>
    <lineage>
        <taxon>Eukaryota</taxon>
        <taxon>Fungi</taxon>
        <taxon>Fungi incertae sedis</taxon>
        <taxon>Mucoromycota</taxon>
        <taxon>Mucoromycotina</taxon>
        <taxon>Mucoromycetes</taxon>
        <taxon>Mucorales</taxon>
        <taxon>Syncephalastraceae</taxon>
        <taxon>Syncephalastrum</taxon>
    </lineage>
</organism>
<keyword evidence="4" id="KW-1185">Reference proteome</keyword>
<dbReference type="SUPFAM" id="SSF50199">
    <property type="entry name" value="Staphylococcal nuclease"/>
    <property type="match status" value="1"/>
</dbReference>
<protein>
    <recommendedName>
        <fullName evidence="2">TNase-like domain-containing protein</fullName>
    </recommendedName>
</protein>
<dbReference type="OrthoDB" id="10023235at2759"/>
<dbReference type="PANTHER" id="PTHR12302:SF2">
    <property type="entry name" value="STAPHYLOCOCCAL NUCLEASE DOMAIN-CONTAINING PROTEIN 1"/>
    <property type="match status" value="1"/>
</dbReference>
<dbReference type="InterPro" id="IPR016071">
    <property type="entry name" value="Staphylococal_nuclease_OB-fold"/>
</dbReference>
<proteinExistence type="predicted"/>
<dbReference type="AlphaFoldDB" id="A0A1X2GYV5"/>
<evidence type="ECO:0000256" key="1">
    <source>
        <dbReference type="SAM" id="MobiDB-lite"/>
    </source>
</evidence>
<dbReference type="InParanoid" id="A0A1X2GYV5"/>